<comment type="caution">
    <text evidence="4">The sequence shown here is derived from an EMBL/GenBank/DDBJ whole genome shotgun (WGS) entry which is preliminary data.</text>
</comment>
<dbReference type="NCBIfam" id="TIGR04315">
    <property type="entry name" value="octaheme_Shew"/>
    <property type="match status" value="1"/>
</dbReference>
<evidence type="ECO:0000256" key="2">
    <source>
        <dbReference type="SAM" id="MobiDB-lite"/>
    </source>
</evidence>
<dbReference type="Pfam" id="PF11783">
    <property type="entry name" value="Cytochrome_cB"/>
    <property type="match status" value="1"/>
</dbReference>
<dbReference type="Gene3D" id="1.10.1130.10">
    <property type="entry name" value="Flavocytochrome C3, Chain A"/>
    <property type="match status" value="1"/>
</dbReference>
<gene>
    <name evidence="4" type="ORF">CKO31_21955</name>
</gene>
<evidence type="ECO:0008006" key="6">
    <source>
        <dbReference type="Google" id="ProtNLM"/>
    </source>
</evidence>
<dbReference type="PANTHER" id="PTHR35038:SF5">
    <property type="entry name" value="CYTOCHROME C-TYPE PROTEIN NRFB"/>
    <property type="match status" value="1"/>
</dbReference>
<dbReference type="PIRSF" id="PIRSF039014">
    <property type="entry name" value="OTR_cyc"/>
    <property type="match status" value="1"/>
</dbReference>
<keyword evidence="1" id="KW-0732">Signal</keyword>
<dbReference type="InterPro" id="IPR024673">
    <property type="entry name" value="Octahem_Cyt_c"/>
</dbReference>
<accession>A0ABS1CNF1</accession>
<dbReference type="PANTHER" id="PTHR35038">
    <property type="entry name" value="DISSIMILATORY SULFITE REDUCTASE SIRA"/>
    <property type="match status" value="1"/>
</dbReference>
<dbReference type="EMBL" id="NRRV01000081">
    <property type="protein sequence ID" value="MBK1633368.1"/>
    <property type="molecule type" value="Genomic_DNA"/>
</dbReference>
<keyword evidence="5" id="KW-1185">Reference proteome</keyword>
<feature type="region of interest" description="Disordered" evidence="2">
    <location>
        <begin position="1"/>
        <end position="29"/>
    </location>
</feature>
<keyword evidence="3" id="KW-1133">Transmembrane helix</keyword>
<dbReference type="InterPro" id="IPR051829">
    <property type="entry name" value="Multiheme_Cytochr_ET"/>
</dbReference>
<keyword evidence="3" id="KW-0472">Membrane</keyword>
<organism evidence="4 5">
    <name type="scientific">Thiohalocapsa halophila</name>
    <dbReference type="NCBI Taxonomy" id="69359"/>
    <lineage>
        <taxon>Bacteria</taxon>
        <taxon>Pseudomonadati</taxon>
        <taxon>Pseudomonadota</taxon>
        <taxon>Gammaproteobacteria</taxon>
        <taxon>Chromatiales</taxon>
        <taxon>Chromatiaceae</taxon>
        <taxon>Thiohalocapsa</taxon>
    </lineage>
</organism>
<dbReference type="Proteomes" id="UP000748752">
    <property type="component" value="Unassembled WGS sequence"/>
</dbReference>
<name>A0ABS1CNF1_9GAMM</name>
<evidence type="ECO:0000256" key="1">
    <source>
        <dbReference type="ARBA" id="ARBA00022729"/>
    </source>
</evidence>
<dbReference type="SUPFAM" id="SSF48695">
    <property type="entry name" value="Multiheme cytochromes"/>
    <property type="match status" value="1"/>
</dbReference>
<reference evidence="4 5" key="1">
    <citation type="journal article" date="2020" name="Microorganisms">
        <title>Osmotic Adaptation and Compatible Solute Biosynthesis of Phototrophic Bacteria as Revealed from Genome Analyses.</title>
        <authorList>
            <person name="Imhoff J.F."/>
            <person name="Rahn T."/>
            <person name="Kunzel S."/>
            <person name="Keller A."/>
            <person name="Neulinger S.C."/>
        </authorList>
    </citation>
    <scope>NUCLEOTIDE SEQUENCE [LARGE SCALE GENOMIC DNA]</scope>
    <source>
        <strain evidence="4 5">DSM 6210</strain>
    </source>
</reference>
<feature type="region of interest" description="Disordered" evidence="2">
    <location>
        <begin position="307"/>
        <end position="327"/>
    </location>
</feature>
<sequence length="598" mass="65222">MHSEQTSARPAGRSSRDLTGQASCADGDHGRRNAGGHCCRGPAQQSRWPGPTPAASRLLPALRLPALAVLTLIWVSIWGATAAMAAVPIPVDPPTADHSEFDQLQGDFANGREVTRACLTCHTEAGEQVRSSIHWRWEYEHPYTGQLLGKQHVVNSFCNNVTTNLARCTACHVGYGWDGPDFDFSDDSRVDCLVCHDTTGTYEKAPKRAGRVLQEPTRVHGHKLTPPDLGEVARNVGPTSKATCGGCHFFGGGGNGSKHGDLDTSLLDPKPGLDVHMSPDGAGLTCGDCHVEAAHHIAGSRYQVNARDRKGTGRPGERRHAASCESCHGTDPHPYGDNPAAMYQARKLNGHSDRVACQSCHIPAFARGGVATKTWWDWSKAGRLSADGNRIKRHDEDGNLTYGTRFGAIRWGEDLTPTYRWFDGTMRFTLPDQTVDASEPVPINHFRGGPEDPDARIWPFKMMRGKQPYDPVNQRLVYMQLFGKTEEAYWTGLDWQPAIASAMAQAGLPFSGEVAFAETRMAWPITHMVAPAEDALACGDCHAEDGRMAELTGLYLPGRDAAPGVERWGRLALAAAVLGVAVHLVLRLWLNRRRRQDT</sequence>
<feature type="compositionally biased region" description="Basic and acidic residues" evidence="2">
    <location>
        <begin position="307"/>
        <end position="322"/>
    </location>
</feature>
<evidence type="ECO:0000313" key="5">
    <source>
        <dbReference type="Proteomes" id="UP000748752"/>
    </source>
</evidence>
<proteinExistence type="predicted"/>
<protein>
    <recommendedName>
        <fullName evidence="6">Tetrathionate reductase family octaheme c-type cytochrome</fullName>
    </recommendedName>
</protein>
<keyword evidence="3" id="KW-0812">Transmembrane</keyword>
<dbReference type="InterPro" id="IPR036280">
    <property type="entry name" value="Multihaem_cyt_sf"/>
</dbReference>
<evidence type="ECO:0000313" key="4">
    <source>
        <dbReference type="EMBL" id="MBK1633368.1"/>
    </source>
</evidence>
<evidence type="ECO:0000256" key="3">
    <source>
        <dbReference type="SAM" id="Phobius"/>
    </source>
</evidence>
<feature type="transmembrane region" description="Helical" evidence="3">
    <location>
        <begin position="568"/>
        <end position="590"/>
    </location>
</feature>